<dbReference type="SMART" id="SM00086">
    <property type="entry name" value="PAC"/>
    <property type="match status" value="2"/>
</dbReference>
<evidence type="ECO:0000259" key="11">
    <source>
        <dbReference type="PROSITE" id="PS50113"/>
    </source>
</evidence>
<dbReference type="GO" id="GO:0000155">
    <property type="term" value="F:phosphorelay sensor kinase activity"/>
    <property type="evidence" value="ECO:0007669"/>
    <property type="project" value="InterPro"/>
</dbReference>
<dbReference type="AlphaFoldDB" id="A0A4Z0C550"/>
<dbReference type="PANTHER" id="PTHR42878:SF15">
    <property type="entry name" value="BACTERIOPHYTOCHROME"/>
    <property type="match status" value="1"/>
</dbReference>
<dbReference type="SMART" id="SM00091">
    <property type="entry name" value="PAS"/>
    <property type="match status" value="1"/>
</dbReference>
<evidence type="ECO:0000256" key="2">
    <source>
        <dbReference type="ARBA" id="ARBA00004429"/>
    </source>
</evidence>
<keyword evidence="8" id="KW-0175">Coiled coil</keyword>
<dbReference type="InterPro" id="IPR013655">
    <property type="entry name" value="PAS_fold_3"/>
</dbReference>
<dbReference type="SUPFAM" id="SSF47384">
    <property type="entry name" value="Homodimeric domain of signal transducing histidine kinase"/>
    <property type="match status" value="1"/>
</dbReference>
<evidence type="ECO:0000256" key="3">
    <source>
        <dbReference type="ARBA" id="ARBA00012438"/>
    </source>
</evidence>
<dbReference type="PROSITE" id="PS50113">
    <property type="entry name" value="PAC"/>
    <property type="match status" value="2"/>
</dbReference>
<proteinExistence type="predicted"/>
<sequence>MSSSSPLPRSGWAPLPLDQTRRSHVDDTNLLVRRAADMGRLGAWSWDFGAGRIHCSRESSAILGLRPGRDPTPAQARACFAPEHRRNLLGAFLDCARAGTPFDVEAQVRHPAGARTWVRIIGEPEWNGMGTVVRMQGALQDITPAKRAQEQLLESRRELASLMDNLPGMAYRCSNAPRWPLQFASDRALELTGYRAADLVAGRPAFGDLVHPGDAQRVWDQVQQSVRQHQRFNVTYRIRCRDGREKWVWEQGCGVFDADGTLRFVEGLILDVTFAKRIEAELNALNQTLEDRVRERTAQLESANAELEAFAYSIAHDLRAPMTAMAGFARVLQESLPALEGRSAHYLRRIIGNVAQMSDMTDALLSLARLTGVDVEPAEVDIGELAANALAPLQEQEPQRAIVAAIQPRLRVRGDRRLLQQLLANLVGNAWKFSRTRDVVNIEVGSSGVQDGYRAFFVRDRGVGFDMAHAANLFGAFRRLHGAGEFEGTGIGLALVRKIVQRHGGRVWADAQPGAGATIHFTLPEAAGPPLGRLDVDLQAS</sequence>
<dbReference type="InterPro" id="IPR035965">
    <property type="entry name" value="PAS-like_dom_sf"/>
</dbReference>
<protein>
    <recommendedName>
        <fullName evidence="3">histidine kinase</fullName>
        <ecNumber evidence="3">2.7.13.3</ecNumber>
    </recommendedName>
</protein>
<feature type="domain" description="PAS" evidence="10">
    <location>
        <begin position="155"/>
        <end position="229"/>
    </location>
</feature>
<feature type="coiled-coil region" evidence="8">
    <location>
        <begin position="275"/>
        <end position="306"/>
    </location>
</feature>
<dbReference type="Pfam" id="PF08447">
    <property type="entry name" value="PAS_3"/>
    <property type="match status" value="2"/>
</dbReference>
<evidence type="ECO:0000313" key="12">
    <source>
        <dbReference type="EMBL" id="TFZ06074.1"/>
    </source>
</evidence>
<dbReference type="Gene3D" id="2.10.70.100">
    <property type="match status" value="1"/>
</dbReference>
<dbReference type="InterPro" id="IPR001610">
    <property type="entry name" value="PAC"/>
</dbReference>
<evidence type="ECO:0000256" key="7">
    <source>
        <dbReference type="ARBA" id="ARBA00023136"/>
    </source>
</evidence>
<dbReference type="Pfam" id="PF02518">
    <property type="entry name" value="HATPase_c"/>
    <property type="match status" value="1"/>
</dbReference>
<dbReference type="SUPFAM" id="SSF55874">
    <property type="entry name" value="ATPase domain of HSP90 chaperone/DNA topoisomerase II/histidine kinase"/>
    <property type="match status" value="1"/>
</dbReference>
<name>A0A4Z0C550_9BURK</name>
<dbReference type="PRINTS" id="PR00344">
    <property type="entry name" value="BCTRLSENSOR"/>
</dbReference>
<dbReference type="InterPro" id="IPR003661">
    <property type="entry name" value="HisK_dim/P_dom"/>
</dbReference>
<keyword evidence="5" id="KW-0808">Transferase</keyword>
<evidence type="ECO:0000259" key="10">
    <source>
        <dbReference type="PROSITE" id="PS50112"/>
    </source>
</evidence>
<dbReference type="SUPFAM" id="SSF55785">
    <property type="entry name" value="PYP-like sensor domain (PAS domain)"/>
    <property type="match status" value="2"/>
</dbReference>
<dbReference type="GO" id="GO:0005886">
    <property type="term" value="C:plasma membrane"/>
    <property type="evidence" value="ECO:0007669"/>
    <property type="project" value="UniProtKB-SubCell"/>
</dbReference>
<feature type="domain" description="PAC" evidence="11">
    <location>
        <begin position="102"/>
        <end position="154"/>
    </location>
</feature>
<dbReference type="CDD" id="cd00082">
    <property type="entry name" value="HisKA"/>
    <property type="match status" value="1"/>
</dbReference>
<dbReference type="OrthoDB" id="9808408at2"/>
<dbReference type="Gene3D" id="3.30.450.20">
    <property type="entry name" value="PAS domain"/>
    <property type="match status" value="2"/>
</dbReference>
<dbReference type="CDD" id="cd00130">
    <property type="entry name" value="PAS"/>
    <property type="match status" value="2"/>
</dbReference>
<dbReference type="Gene3D" id="1.10.287.130">
    <property type="match status" value="1"/>
</dbReference>
<dbReference type="EMBL" id="SMLM01000001">
    <property type="protein sequence ID" value="TFZ06074.1"/>
    <property type="molecule type" value="Genomic_DNA"/>
</dbReference>
<keyword evidence="13" id="KW-1185">Reference proteome</keyword>
<keyword evidence="4" id="KW-0597">Phosphoprotein</keyword>
<comment type="subcellular location">
    <subcellularLocation>
        <location evidence="2">Cell inner membrane</location>
        <topology evidence="2">Multi-pass membrane protein</topology>
    </subcellularLocation>
</comment>
<dbReference type="InterPro" id="IPR000014">
    <property type="entry name" value="PAS"/>
</dbReference>
<dbReference type="PROSITE" id="PS50112">
    <property type="entry name" value="PAS"/>
    <property type="match status" value="1"/>
</dbReference>
<dbReference type="InterPro" id="IPR036097">
    <property type="entry name" value="HisK_dim/P_sf"/>
</dbReference>
<dbReference type="GO" id="GO:0030295">
    <property type="term" value="F:protein kinase activator activity"/>
    <property type="evidence" value="ECO:0007669"/>
    <property type="project" value="TreeGrafter"/>
</dbReference>
<dbReference type="Proteomes" id="UP000298180">
    <property type="component" value="Unassembled WGS sequence"/>
</dbReference>
<dbReference type="PROSITE" id="PS50109">
    <property type="entry name" value="HIS_KIN"/>
    <property type="match status" value="1"/>
</dbReference>
<dbReference type="GO" id="GO:0000156">
    <property type="term" value="F:phosphorelay response regulator activity"/>
    <property type="evidence" value="ECO:0007669"/>
    <property type="project" value="TreeGrafter"/>
</dbReference>
<evidence type="ECO:0000259" key="9">
    <source>
        <dbReference type="PROSITE" id="PS50109"/>
    </source>
</evidence>
<dbReference type="SMART" id="SM00388">
    <property type="entry name" value="HisKA"/>
    <property type="match status" value="1"/>
</dbReference>
<dbReference type="EC" id="2.7.13.3" evidence="3"/>
<dbReference type="InterPro" id="IPR036890">
    <property type="entry name" value="HATPase_C_sf"/>
</dbReference>
<dbReference type="SMART" id="SM00387">
    <property type="entry name" value="HATPase_c"/>
    <property type="match status" value="1"/>
</dbReference>
<gene>
    <name evidence="12" type="ORF">EZ313_05345</name>
</gene>
<reference evidence="12 13" key="1">
    <citation type="submission" date="2019-03" db="EMBL/GenBank/DDBJ databases">
        <title>Ramlibacter henchirensis DSM 14656, whole genome shotgun sequence.</title>
        <authorList>
            <person name="Zhang X."/>
            <person name="Feng G."/>
            <person name="Zhu H."/>
        </authorList>
    </citation>
    <scope>NUCLEOTIDE SEQUENCE [LARGE SCALE GENOMIC DNA]</scope>
    <source>
        <strain evidence="12 13">DSM 14656</strain>
    </source>
</reference>
<dbReference type="Gene3D" id="3.30.565.10">
    <property type="entry name" value="Histidine kinase-like ATPase, C-terminal domain"/>
    <property type="match status" value="1"/>
</dbReference>
<dbReference type="GO" id="GO:0007234">
    <property type="term" value="P:osmosensory signaling via phosphorelay pathway"/>
    <property type="evidence" value="ECO:0007669"/>
    <property type="project" value="TreeGrafter"/>
</dbReference>
<dbReference type="PANTHER" id="PTHR42878">
    <property type="entry name" value="TWO-COMPONENT HISTIDINE KINASE"/>
    <property type="match status" value="1"/>
</dbReference>
<feature type="domain" description="Histidine kinase" evidence="9">
    <location>
        <begin position="313"/>
        <end position="527"/>
    </location>
</feature>
<comment type="catalytic activity">
    <reaction evidence="1">
        <text>ATP + protein L-histidine = ADP + protein N-phospho-L-histidine.</text>
        <dbReference type="EC" id="2.7.13.3"/>
    </reaction>
</comment>
<feature type="domain" description="PAC" evidence="11">
    <location>
        <begin position="232"/>
        <end position="284"/>
    </location>
</feature>
<evidence type="ECO:0000256" key="6">
    <source>
        <dbReference type="ARBA" id="ARBA00022777"/>
    </source>
</evidence>
<dbReference type="FunFam" id="3.30.565.10:FF:000006">
    <property type="entry name" value="Sensor histidine kinase WalK"/>
    <property type="match status" value="1"/>
</dbReference>
<keyword evidence="7" id="KW-0472">Membrane</keyword>
<evidence type="ECO:0000256" key="5">
    <source>
        <dbReference type="ARBA" id="ARBA00022679"/>
    </source>
</evidence>
<evidence type="ECO:0000256" key="1">
    <source>
        <dbReference type="ARBA" id="ARBA00000085"/>
    </source>
</evidence>
<accession>A0A4Z0C550</accession>
<dbReference type="InterPro" id="IPR000700">
    <property type="entry name" value="PAS-assoc_C"/>
</dbReference>
<comment type="caution">
    <text evidence="12">The sequence shown here is derived from an EMBL/GenBank/DDBJ whole genome shotgun (WGS) entry which is preliminary data.</text>
</comment>
<dbReference type="Pfam" id="PF00512">
    <property type="entry name" value="HisKA"/>
    <property type="match status" value="1"/>
</dbReference>
<dbReference type="InterPro" id="IPR005467">
    <property type="entry name" value="His_kinase_dom"/>
</dbReference>
<dbReference type="NCBIfam" id="TIGR00229">
    <property type="entry name" value="sensory_box"/>
    <property type="match status" value="1"/>
</dbReference>
<dbReference type="InterPro" id="IPR003594">
    <property type="entry name" value="HATPase_dom"/>
</dbReference>
<evidence type="ECO:0000256" key="4">
    <source>
        <dbReference type="ARBA" id="ARBA00022553"/>
    </source>
</evidence>
<keyword evidence="6" id="KW-0418">Kinase</keyword>
<evidence type="ECO:0000313" key="13">
    <source>
        <dbReference type="Proteomes" id="UP000298180"/>
    </source>
</evidence>
<evidence type="ECO:0000256" key="8">
    <source>
        <dbReference type="SAM" id="Coils"/>
    </source>
</evidence>
<dbReference type="InterPro" id="IPR050351">
    <property type="entry name" value="BphY/WalK/GraS-like"/>
</dbReference>
<organism evidence="12 13">
    <name type="scientific">Ramlibacter henchirensis</name>
    <dbReference type="NCBI Taxonomy" id="204072"/>
    <lineage>
        <taxon>Bacteria</taxon>
        <taxon>Pseudomonadati</taxon>
        <taxon>Pseudomonadota</taxon>
        <taxon>Betaproteobacteria</taxon>
        <taxon>Burkholderiales</taxon>
        <taxon>Comamonadaceae</taxon>
        <taxon>Ramlibacter</taxon>
    </lineage>
</organism>
<dbReference type="InterPro" id="IPR004358">
    <property type="entry name" value="Sig_transdc_His_kin-like_C"/>
</dbReference>